<evidence type="ECO:0008006" key="3">
    <source>
        <dbReference type="Google" id="ProtNLM"/>
    </source>
</evidence>
<sequence>MKAFHPYFLPTLVTHYQQEAGEILARMDQLYTEIYDTSLATSKNPIDKRLSFSAYFLAMIQCLDEKGESYERIRQVCLLIANDFVQPKNSFQRLIKKWPSYFVQTWLGKILIQNLKKEVEKPGHPDGFVARIITDKSATHGLGYGIDILGCGICKQFQKQNYTRFTSILCEVDHMTTSLAGLEMFRQGTIAQGAPICDFRYKLKK</sequence>
<dbReference type="OrthoDB" id="9805176at2"/>
<dbReference type="Proteomes" id="UP000245468">
    <property type="component" value="Chromosome"/>
</dbReference>
<evidence type="ECO:0000313" key="2">
    <source>
        <dbReference type="Proteomes" id="UP000245468"/>
    </source>
</evidence>
<keyword evidence="2" id="KW-1185">Reference proteome</keyword>
<reference evidence="2" key="1">
    <citation type="submission" date="2018-05" db="EMBL/GenBank/DDBJ databases">
        <title>Pseudarcicella sp. HME7025 Genome sequencing and assembly.</title>
        <authorList>
            <person name="Kim H."/>
            <person name="Kang H."/>
            <person name="Joh K."/>
        </authorList>
    </citation>
    <scope>NUCLEOTIDE SEQUENCE [LARGE SCALE GENOMIC DNA]</scope>
    <source>
        <strain evidence="2">HME7025</strain>
    </source>
</reference>
<dbReference type="InterPro" id="IPR026002">
    <property type="entry name" value="ATC_hydrolase-like"/>
</dbReference>
<organism evidence="1 2">
    <name type="scientific">Aquirufa nivalisilvae</name>
    <dbReference type="NCBI Taxonomy" id="2516557"/>
    <lineage>
        <taxon>Bacteria</taxon>
        <taxon>Pseudomonadati</taxon>
        <taxon>Bacteroidota</taxon>
        <taxon>Cytophagia</taxon>
        <taxon>Cytophagales</taxon>
        <taxon>Flectobacillaceae</taxon>
        <taxon>Aquirufa</taxon>
    </lineage>
</organism>
<dbReference type="EMBL" id="CP029346">
    <property type="protein sequence ID" value="AWL08708.1"/>
    <property type="molecule type" value="Genomic_DNA"/>
</dbReference>
<dbReference type="RefSeq" id="WP_109322441.1">
    <property type="nucleotide sequence ID" value="NZ_CP029346.1"/>
</dbReference>
<evidence type="ECO:0000313" key="1">
    <source>
        <dbReference type="EMBL" id="AWL08708.1"/>
    </source>
</evidence>
<dbReference type="Pfam" id="PF14196">
    <property type="entry name" value="ATC_hydrolase"/>
    <property type="match status" value="1"/>
</dbReference>
<name>A0A2S2DTM4_9BACT</name>
<dbReference type="KEGG" id="psez:HME7025_00838"/>
<protein>
    <recommendedName>
        <fullName evidence="3">L-2-amino-thiazoline-4-carboxylic acid hydrolase</fullName>
    </recommendedName>
</protein>
<gene>
    <name evidence="1" type="ORF">HME7025_00838</name>
</gene>
<proteinExistence type="predicted"/>
<dbReference type="AlphaFoldDB" id="A0A2S2DTM4"/>
<accession>A0A2S2DTM4</accession>